<evidence type="ECO:0000256" key="2">
    <source>
        <dbReference type="ARBA" id="ARBA00022801"/>
    </source>
</evidence>
<feature type="domain" description="P/Homo B" evidence="3">
    <location>
        <begin position="263"/>
        <end position="389"/>
    </location>
</feature>
<name>A0A848L741_9BACT</name>
<dbReference type="Proteomes" id="UP000518300">
    <property type="component" value="Unassembled WGS sequence"/>
</dbReference>
<dbReference type="EMBL" id="JABBJJ010000017">
    <property type="protein sequence ID" value="NMO14347.1"/>
    <property type="molecule type" value="Genomic_DNA"/>
</dbReference>
<dbReference type="Gene3D" id="2.60.120.260">
    <property type="entry name" value="Galactose-binding domain-like"/>
    <property type="match status" value="1"/>
</dbReference>
<keyword evidence="5" id="KW-1185">Reference proteome</keyword>
<evidence type="ECO:0000313" key="5">
    <source>
        <dbReference type="Proteomes" id="UP000518300"/>
    </source>
</evidence>
<dbReference type="Pfam" id="PF01483">
    <property type="entry name" value="P_proprotein"/>
    <property type="match status" value="1"/>
</dbReference>
<dbReference type="SUPFAM" id="SSF49785">
    <property type="entry name" value="Galactose-binding domain-like"/>
    <property type="match status" value="1"/>
</dbReference>
<dbReference type="InterPro" id="IPR002884">
    <property type="entry name" value="P_dom"/>
</dbReference>
<dbReference type="InterPro" id="IPR008979">
    <property type="entry name" value="Galactose-bd-like_sf"/>
</dbReference>
<keyword evidence="2" id="KW-0378">Hydrolase</keyword>
<keyword evidence="1" id="KW-0645">Protease</keyword>
<proteinExistence type="predicted"/>
<comment type="caution">
    <text evidence="4">The sequence shown here is derived from an EMBL/GenBank/DDBJ whole genome shotgun (WGS) entry which is preliminary data.</text>
</comment>
<accession>A0A848L741</accession>
<gene>
    <name evidence="4" type="ORF">HG543_05680</name>
</gene>
<organism evidence="4 5">
    <name type="scientific">Pyxidicoccus fallax</name>
    <dbReference type="NCBI Taxonomy" id="394095"/>
    <lineage>
        <taxon>Bacteria</taxon>
        <taxon>Pseudomonadati</taxon>
        <taxon>Myxococcota</taxon>
        <taxon>Myxococcia</taxon>
        <taxon>Myxococcales</taxon>
        <taxon>Cystobacterineae</taxon>
        <taxon>Myxococcaceae</taxon>
        <taxon>Pyxidicoccus</taxon>
    </lineage>
</organism>
<sequence length="389" mass="40527">MSCGSPVSSNEPGASLAVSQSQALADGTPASTGVLAFLNDGSTTVAVLDNEVPLDVRAAQALIAWRAGPDGVEHTADDRRFVSIAQVDAVAYVGPATLADLEWYARGTGRVTELPLDALVGHFDGLPFTLAEARRTLKLANTESASSLETTYGIAPLAVQDILAARPIAHMVELSRLANVDGTVMQQFKTAMSTLVPEGDPCTIDTTCAAGLVCEGIPNDGSSSYGRCRNTAPIAGDGDTCSVFAPCQSGLSCHGIPSGASEGWCRPAWMTGEFTQYADVALPASTALVESANVVVGLATVPEDIIVEVDVAHSSAHRLVLTLVDPGGDTALLWDGPNEGTPPSRISVTRGISRDSSVNGRWRLRVTNPSGVGSGTLRSWKLKLNSRWD</sequence>
<dbReference type="AlphaFoldDB" id="A0A848L741"/>
<dbReference type="PROSITE" id="PS51829">
    <property type="entry name" value="P_HOMO_B"/>
    <property type="match status" value="1"/>
</dbReference>
<dbReference type="GO" id="GO:0006508">
    <property type="term" value="P:proteolysis"/>
    <property type="evidence" value="ECO:0007669"/>
    <property type="project" value="UniProtKB-KW"/>
</dbReference>
<reference evidence="4 5" key="1">
    <citation type="submission" date="2020-04" db="EMBL/GenBank/DDBJ databases">
        <title>Draft genome of Pyxidicoccus fallax type strain.</title>
        <authorList>
            <person name="Whitworth D.E."/>
        </authorList>
    </citation>
    <scope>NUCLEOTIDE SEQUENCE [LARGE SCALE GENOMIC DNA]</scope>
    <source>
        <strain evidence="4 5">DSM 14698</strain>
    </source>
</reference>
<dbReference type="GO" id="GO:0004252">
    <property type="term" value="F:serine-type endopeptidase activity"/>
    <property type="evidence" value="ECO:0007669"/>
    <property type="project" value="InterPro"/>
</dbReference>
<protein>
    <recommendedName>
        <fullName evidence="3">P/Homo B domain-containing protein</fullName>
    </recommendedName>
</protein>
<evidence type="ECO:0000256" key="1">
    <source>
        <dbReference type="ARBA" id="ARBA00022670"/>
    </source>
</evidence>
<evidence type="ECO:0000259" key="3">
    <source>
        <dbReference type="PROSITE" id="PS51829"/>
    </source>
</evidence>
<evidence type="ECO:0000313" key="4">
    <source>
        <dbReference type="EMBL" id="NMO14347.1"/>
    </source>
</evidence>